<protein>
    <recommendedName>
        <fullName evidence="6">Survival protein SurE-like phosphatase/nucleotidase domain-containing protein</fullName>
    </recommendedName>
</protein>
<dbReference type="OrthoDB" id="4018688at2759"/>
<dbReference type="GO" id="GO:0046872">
    <property type="term" value="F:metal ion binding"/>
    <property type="evidence" value="ECO:0007669"/>
    <property type="project" value="UniProtKB-KW"/>
</dbReference>
<dbReference type="AlphaFoldDB" id="A0A2K1QPX8"/>
<dbReference type="SUPFAM" id="SSF64167">
    <property type="entry name" value="SurE-like"/>
    <property type="match status" value="1"/>
</dbReference>
<keyword evidence="8" id="KW-1185">Reference proteome</keyword>
<dbReference type="GO" id="GO:0008252">
    <property type="term" value="F:nucleotidase activity"/>
    <property type="evidence" value="ECO:0007669"/>
    <property type="project" value="InterPro"/>
</dbReference>
<name>A0A2K1QPX8_9PEZI</name>
<dbReference type="InterPro" id="IPR002828">
    <property type="entry name" value="SurE-like_Pase/nucleotidase"/>
</dbReference>
<dbReference type="InParanoid" id="A0A2K1QPX8"/>
<proteinExistence type="inferred from homology"/>
<evidence type="ECO:0000256" key="1">
    <source>
        <dbReference type="ARBA" id="ARBA00011062"/>
    </source>
</evidence>
<gene>
    <name evidence="7" type="ORF">CAC42_4954</name>
</gene>
<accession>A0A2K1QPX8</accession>
<reference evidence="7 8" key="1">
    <citation type="submission" date="2017-06" db="EMBL/GenBank/DDBJ databases">
        <title>Draft genome sequence of a variant of Elsinoe murrayae.</title>
        <authorList>
            <person name="Cheng Q."/>
        </authorList>
    </citation>
    <scope>NUCLEOTIDE SEQUENCE [LARGE SCALE GENOMIC DNA]</scope>
    <source>
        <strain evidence="7 8">CQ-2017a</strain>
    </source>
</reference>
<evidence type="ECO:0000256" key="2">
    <source>
        <dbReference type="ARBA" id="ARBA00022723"/>
    </source>
</evidence>
<dbReference type="EMBL" id="NKHZ01000055">
    <property type="protein sequence ID" value="PNS16990.1"/>
    <property type="molecule type" value="Genomic_DNA"/>
</dbReference>
<feature type="domain" description="Survival protein SurE-like phosphatase/nucleotidase" evidence="6">
    <location>
        <begin position="21"/>
        <end position="217"/>
    </location>
</feature>
<evidence type="ECO:0000259" key="6">
    <source>
        <dbReference type="Pfam" id="PF01975"/>
    </source>
</evidence>
<feature type="chain" id="PRO_5014355393" description="Survival protein SurE-like phosphatase/nucleotidase domain-containing protein" evidence="5">
    <location>
        <begin position="18"/>
        <end position="297"/>
    </location>
</feature>
<comment type="caution">
    <text evidence="7">The sequence shown here is derived from an EMBL/GenBank/DDBJ whole genome shotgun (WGS) entry which is preliminary data.</text>
</comment>
<keyword evidence="5" id="KW-0732">Signal</keyword>
<dbReference type="Pfam" id="PF01975">
    <property type="entry name" value="SurE"/>
    <property type="match status" value="1"/>
</dbReference>
<comment type="similarity">
    <text evidence="1">Belongs to the SurE nucleotidase family.</text>
</comment>
<evidence type="ECO:0000313" key="8">
    <source>
        <dbReference type="Proteomes" id="UP000243797"/>
    </source>
</evidence>
<dbReference type="PANTHER" id="PTHR30457:SF0">
    <property type="entry name" value="PHOSPHATASE, PUTATIVE (AFU_ORTHOLOGUE AFUA_4G01070)-RELATED"/>
    <property type="match status" value="1"/>
</dbReference>
<dbReference type="PANTHER" id="PTHR30457">
    <property type="entry name" value="5'-NUCLEOTIDASE SURE"/>
    <property type="match status" value="1"/>
</dbReference>
<keyword evidence="3" id="KW-0378">Hydrolase</keyword>
<evidence type="ECO:0000313" key="7">
    <source>
        <dbReference type="EMBL" id="PNS16990.1"/>
    </source>
</evidence>
<dbReference type="InterPro" id="IPR030048">
    <property type="entry name" value="SurE"/>
</dbReference>
<sequence>MHFSAALLTALPLAANAANLVLTNDDGWAEKNIRVFYDALTAAGENVVLSGPAENQSGSGSREATPSPRTQPCQFNSCPANSPAIGSDPSNPRFNYVNSFPVNAVRNGISTAPRILGPQPDLVVSGPNVGGNLGLVTRFSGTVGAATDASTQGIPAIAFSGASGDPISFTAPTPVYSRVYADLATNITQTLLRSGAPLLPRLTYLNVNFPESSASECGNPANFRFILTRIDGAVPLITPADVQTCGTNRLPTESSVVGRSGCFVSISVGGNNKQDTSAANQAVVLRKLAPILSCLPK</sequence>
<dbReference type="Gene3D" id="3.40.1210.10">
    <property type="entry name" value="Survival protein SurE-like phosphatase/nucleotidase"/>
    <property type="match status" value="1"/>
</dbReference>
<feature type="compositionally biased region" description="Polar residues" evidence="4">
    <location>
        <begin position="53"/>
        <end position="80"/>
    </location>
</feature>
<feature type="signal peptide" evidence="5">
    <location>
        <begin position="1"/>
        <end position="17"/>
    </location>
</feature>
<dbReference type="STRING" id="2082308.A0A2K1QPX8"/>
<keyword evidence="2" id="KW-0479">Metal-binding</keyword>
<organism evidence="7 8">
    <name type="scientific">Sphaceloma murrayae</name>
    <dbReference type="NCBI Taxonomy" id="2082308"/>
    <lineage>
        <taxon>Eukaryota</taxon>
        <taxon>Fungi</taxon>
        <taxon>Dikarya</taxon>
        <taxon>Ascomycota</taxon>
        <taxon>Pezizomycotina</taxon>
        <taxon>Dothideomycetes</taxon>
        <taxon>Dothideomycetidae</taxon>
        <taxon>Myriangiales</taxon>
        <taxon>Elsinoaceae</taxon>
        <taxon>Sphaceloma</taxon>
    </lineage>
</organism>
<evidence type="ECO:0000256" key="3">
    <source>
        <dbReference type="ARBA" id="ARBA00022801"/>
    </source>
</evidence>
<evidence type="ECO:0000256" key="4">
    <source>
        <dbReference type="SAM" id="MobiDB-lite"/>
    </source>
</evidence>
<dbReference type="InterPro" id="IPR036523">
    <property type="entry name" value="SurE-like_sf"/>
</dbReference>
<evidence type="ECO:0000256" key="5">
    <source>
        <dbReference type="SAM" id="SignalP"/>
    </source>
</evidence>
<feature type="region of interest" description="Disordered" evidence="4">
    <location>
        <begin position="50"/>
        <end position="86"/>
    </location>
</feature>
<dbReference type="Proteomes" id="UP000243797">
    <property type="component" value="Unassembled WGS sequence"/>
</dbReference>